<keyword evidence="4" id="KW-0479">Metal-binding</keyword>
<dbReference type="RefSeq" id="WP_137338748.1">
    <property type="nucleotide sequence ID" value="NZ_BSQH01000018.1"/>
</dbReference>
<dbReference type="SUPFAM" id="SSF88723">
    <property type="entry name" value="PIN domain-like"/>
    <property type="match status" value="1"/>
</dbReference>
<comment type="caution">
    <text evidence="9">The sequence shown here is derived from an EMBL/GenBank/DDBJ whole genome shotgun (WGS) entry which is preliminary data.</text>
</comment>
<dbReference type="InterPro" id="IPR029060">
    <property type="entry name" value="PIN-like_dom_sf"/>
</dbReference>
<dbReference type="CDD" id="cd09881">
    <property type="entry name" value="PIN_VapC4-5_FitB-like"/>
    <property type="match status" value="1"/>
</dbReference>
<evidence type="ECO:0000259" key="8">
    <source>
        <dbReference type="SMART" id="SM00670"/>
    </source>
</evidence>
<dbReference type="OrthoDB" id="1443334at2"/>
<dbReference type="AlphaFoldDB" id="A0A4U6D6T2"/>
<dbReference type="Proteomes" id="UP000304900">
    <property type="component" value="Unassembled WGS sequence"/>
</dbReference>
<name>A0A4U6D6T2_9BACT</name>
<proteinExistence type="inferred from homology"/>
<dbReference type="SMART" id="SM00670">
    <property type="entry name" value="PINc"/>
    <property type="match status" value="1"/>
</dbReference>
<gene>
    <name evidence="9" type="ORF">FDK13_04250</name>
</gene>
<dbReference type="GO" id="GO:0016787">
    <property type="term" value="F:hydrolase activity"/>
    <property type="evidence" value="ECO:0007669"/>
    <property type="project" value="UniProtKB-KW"/>
</dbReference>
<dbReference type="EMBL" id="SZVO01000002">
    <property type="protein sequence ID" value="TKT93072.1"/>
    <property type="molecule type" value="Genomic_DNA"/>
</dbReference>
<evidence type="ECO:0000256" key="6">
    <source>
        <dbReference type="ARBA" id="ARBA00022842"/>
    </source>
</evidence>
<evidence type="ECO:0000256" key="3">
    <source>
        <dbReference type="ARBA" id="ARBA00022722"/>
    </source>
</evidence>
<comment type="similarity">
    <text evidence="7">Belongs to the PINc/VapC protein family.</text>
</comment>
<evidence type="ECO:0000313" key="10">
    <source>
        <dbReference type="Proteomes" id="UP000304900"/>
    </source>
</evidence>
<evidence type="ECO:0000256" key="4">
    <source>
        <dbReference type="ARBA" id="ARBA00022723"/>
    </source>
</evidence>
<keyword evidence="3" id="KW-0540">Nuclease</keyword>
<comment type="cofactor">
    <cofactor evidence="1">
        <name>Mg(2+)</name>
        <dbReference type="ChEBI" id="CHEBI:18420"/>
    </cofactor>
</comment>
<dbReference type="GO" id="GO:0046872">
    <property type="term" value="F:metal ion binding"/>
    <property type="evidence" value="ECO:0007669"/>
    <property type="project" value="UniProtKB-KW"/>
</dbReference>
<evidence type="ECO:0000256" key="5">
    <source>
        <dbReference type="ARBA" id="ARBA00022801"/>
    </source>
</evidence>
<keyword evidence="10" id="KW-1185">Reference proteome</keyword>
<evidence type="ECO:0000256" key="2">
    <source>
        <dbReference type="ARBA" id="ARBA00022649"/>
    </source>
</evidence>
<evidence type="ECO:0000256" key="7">
    <source>
        <dbReference type="ARBA" id="ARBA00038093"/>
    </source>
</evidence>
<keyword evidence="2" id="KW-1277">Toxin-antitoxin system</keyword>
<protein>
    <submittedName>
        <fullName evidence="9">Type II toxin-antitoxin system VapC family toxin</fullName>
    </submittedName>
</protein>
<evidence type="ECO:0000313" key="9">
    <source>
        <dbReference type="EMBL" id="TKT93072.1"/>
    </source>
</evidence>
<reference evidence="9 10" key="1">
    <citation type="submission" date="2019-05" db="EMBL/GenBank/DDBJ databases">
        <title>Dyadobacter AR-3-8 sp. nov., isolated from arctic soil.</title>
        <authorList>
            <person name="Chaudhary D.K."/>
        </authorList>
    </citation>
    <scope>NUCLEOTIDE SEQUENCE [LARGE SCALE GENOMIC DNA]</scope>
    <source>
        <strain evidence="9 10">AR-3-8</strain>
    </source>
</reference>
<feature type="domain" description="PIN" evidence="8">
    <location>
        <begin position="1"/>
        <end position="134"/>
    </location>
</feature>
<sequence>MRYVLDTNVILAYLRKHSIWDLIELQLGIFETDSDVYIPAVVIGELRSLAVQNKWGFNKRRELEIFAKEFTIIDFITEEIINSYAEIDAFSQGRLEEKPLIGSSRNMGKNDLWIAATASVLNATLITTDKDFQHLHTHFLEVAYFDINNKR</sequence>
<dbReference type="InterPro" id="IPR002716">
    <property type="entry name" value="PIN_dom"/>
</dbReference>
<keyword evidence="5" id="KW-0378">Hydrolase</keyword>
<dbReference type="Pfam" id="PF01850">
    <property type="entry name" value="PIN"/>
    <property type="match status" value="1"/>
</dbReference>
<dbReference type="PANTHER" id="PTHR33653">
    <property type="entry name" value="RIBONUCLEASE VAPC2"/>
    <property type="match status" value="1"/>
</dbReference>
<evidence type="ECO:0000256" key="1">
    <source>
        <dbReference type="ARBA" id="ARBA00001946"/>
    </source>
</evidence>
<keyword evidence="6" id="KW-0460">Magnesium</keyword>
<organism evidence="9 10">
    <name type="scientific">Dyadobacter frigoris</name>
    <dbReference type="NCBI Taxonomy" id="2576211"/>
    <lineage>
        <taxon>Bacteria</taxon>
        <taxon>Pseudomonadati</taxon>
        <taxon>Bacteroidota</taxon>
        <taxon>Cytophagia</taxon>
        <taxon>Cytophagales</taxon>
        <taxon>Spirosomataceae</taxon>
        <taxon>Dyadobacter</taxon>
    </lineage>
</organism>
<accession>A0A4U6D6T2</accession>
<dbReference type="PANTHER" id="PTHR33653:SF1">
    <property type="entry name" value="RIBONUCLEASE VAPC2"/>
    <property type="match status" value="1"/>
</dbReference>
<dbReference type="InterPro" id="IPR050556">
    <property type="entry name" value="Type_II_TA_system_RNase"/>
</dbReference>
<dbReference type="GO" id="GO:0004518">
    <property type="term" value="F:nuclease activity"/>
    <property type="evidence" value="ECO:0007669"/>
    <property type="project" value="UniProtKB-KW"/>
</dbReference>
<dbReference type="Gene3D" id="3.40.50.1010">
    <property type="entry name" value="5'-nuclease"/>
    <property type="match status" value="1"/>
</dbReference>